<evidence type="ECO:0000313" key="3">
    <source>
        <dbReference type="Proteomes" id="UP001634393"/>
    </source>
</evidence>
<dbReference type="PANTHER" id="PTHR37710">
    <property type="entry name" value="TRANSMEMBRANE PROTEIN"/>
    <property type="match status" value="1"/>
</dbReference>
<keyword evidence="1" id="KW-1133">Transmembrane helix</keyword>
<organism evidence="2 3">
    <name type="scientific">Penstemon smallii</name>
    <dbReference type="NCBI Taxonomy" id="265156"/>
    <lineage>
        <taxon>Eukaryota</taxon>
        <taxon>Viridiplantae</taxon>
        <taxon>Streptophyta</taxon>
        <taxon>Embryophyta</taxon>
        <taxon>Tracheophyta</taxon>
        <taxon>Spermatophyta</taxon>
        <taxon>Magnoliopsida</taxon>
        <taxon>eudicotyledons</taxon>
        <taxon>Gunneridae</taxon>
        <taxon>Pentapetalae</taxon>
        <taxon>asterids</taxon>
        <taxon>lamiids</taxon>
        <taxon>Lamiales</taxon>
        <taxon>Plantaginaceae</taxon>
        <taxon>Cheloneae</taxon>
        <taxon>Penstemon</taxon>
    </lineage>
</organism>
<evidence type="ECO:0000256" key="1">
    <source>
        <dbReference type="SAM" id="Phobius"/>
    </source>
</evidence>
<keyword evidence="1" id="KW-0472">Membrane</keyword>
<comment type="caution">
    <text evidence="2">The sequence shown here is derived from an EMBL/GenBank/DDBJ whole genome shotgun (WGS) entry which is preliminary data.</text>
</comment>
<evidence type="ECO:0000313" key="2">
    <source>
        <dbReference type="EMBL" id="KAL3835672.1"/>
    </source>
</evidence>
<reference evidence="2 3" key="1">
    <citation type="submission" date="2024-12" db="EMBL/GenBank/DDBJ databases">
        <title>The unique morphological basis and parallel evolutionary history of personate flowers in Penstemon.</title>
        <authorList>
            <person name="Depatie T.H."/>
            <person name="Wessinger C.A."/>
        </authorList>
    </citation>
    <scope>NUCLEOTIDE SEQUENCE [LARGE SCALE GENOMIC DNA]</scope>
    <source>
        <strain evidence="2">WTNN_2</strain>
        <tissue evidence="2">Leaf</tissue>
    </source>
</reference>
<dbReference type="EMBL" id="JBJXBP010000004">
    <property type="protein sequence ID" value="KAL3835672.1"/>
    <property type="molecule type" value="Genomic_DNA"/>
</dbReference>
<keyword evidence="1" id="KW-0812">Transmembrane</keyword>
<dbReference type="PANTHER" id="PTHR37710:SF1">
    <property type="entry name" value="TRANSMEMBRANE PROTEIN"/>
    <property type="match status" value="1"/>
</dbReference>
<feature type="transmembrane region" description="Helical" evidence="1">
    <location>
        <begin position="58"/>
        <end position="77"/>
    </location>
</feature>
<keyword evidence="3" id="KW-1185">Reference proteome</keyword>
<dbReference type="Proteomes" id="UP001634393">
    <property type="component" value="Unassembled WGS sequence"/>
</dbReference>
<accession>A0ABD3TH80</accession>
<sequence length="314" mass="36370">MRILNFIWMLPLKIMKSKISTRTKPRRRPLHTCGASFQAIANYGCTKAQSFDDPLGSIAKKAIIIFNSFFPFIYIIFHQWLAMLSFIDDLILTVENLLEIVFPRSKYIFDKIDALVYHAEVSPEKLDDIWRKIPIIHHIGHRGLTVTNEKEIMIDLNCTGVQCTKSELEEISAIDQSHSSNVTRHFKEIDKSYSFQEKENEARNCIEPSIARLSEVIHKSVKRLHSLENKRKNETYCVDESPTYGAFKSAVSSPMWDGSDSDEISSFNQKGKSETLKCTYKEMLKKGQKEEAENKKESLLKDQILELFEEWHLK</sequence>
<dbReference type="AlphaFoldDB" id="A0ABD3TH80"/>
<proteinExistence type="predicted"/>
<name>A0ABD3TH80_9LAMI</name>
<protein>
    <submittedName>
        <fullName evidence="2">Uncharacterized protein</fullName>
    </submittedName>
</protein>
<gene>
    <name evidence="2" type="ORF">ACJIZ3_010408</name>
</gene>